<keyword evidence="1" id="KW-1133">Transmembrane helix</keyword>
<reference evidence="3" key="1">
    <citation type="submission" date="2017-09" db="EMBL/GenBank/DDBJ databases">
        <title>Depth-based differentiation of microbial function through sediment-hosted aquifers and enrichment of novel symbionts in the deep terrestrial subsurface.</title>
        <authorList>
            <person name="Probst A.J."/>
            <person name="Ladd B."/>
            <person name="Jarett J.K."/>
            <person name="Geller-Mcgrath D.E."/>
            <person name="Sieber C.M.K."/>
            <person name="Emerson J.B."/>
            <person name="Anantharaman K."/>
            <person name="Thomas B.C."/>
            <person name="Malmstrom R."/>
            <person name="Stieglmeier M."/>
            <person name="Klingl A."/>
            <person name="Woyke T."/>
            <person name="Ryan C.M."/>
            <person name="Banfield J.F."/>
        </authorList>
    </citation>
    <scope>NUCLEOTIDE SEQUENCE [LARGE SCALE GENOMIC DNA]</scope>
</reference>
<dbReference type="AlphaFoldDB" id="A0A2M6P0N0"/>
<comment type="caution">
    <text evidence="2">The sequence shown here is derived from an EMBL/GenBank/DDBJ whole genome shotgun (WGS) entry which is preliminary data.</text>
</comment>
<feature type="transmembrane region" description="Helical" evidence="1">
    <location>
        <begin position="7"/>
        <end position="33"/>
    </location>
</feature>
<gene>
    <name evidence="2" type="ORF">COU30_05055</name>
</gene>
<dbReference type="EMBL" id="PFBW01000213">
    <property type="protein sequence ID" value="PIR76950.1"/>
    <property type="molecule type" value="Genomic_DNA"/>
</dbReference>
<organism evidence="2 3">
    <name type="scientific">Candidatus Magasanikbacteria bacterium CG10_big_fil_rev_8_21_14_0_10_38_6</name>
    <dbReference type="NCBI Taxonomy" id="1974647"/>
    <lineage>
        <taxon>Bacteria</taxon>
        <taxon>Candidatus Magasanikiibacteriota</taxon>
    </lineage>
</organism>
<keyword evidence="1" id="KW-0812">Transmembrane</keyword>
<proteinExistence type="predicted"/>
<evidence type="ECO:0000313" key="3">
    <source>
        <dbReference type="Proteomes" id="UP000228528"/>
    </source>
</evidence>
<dbReference type="Proteomes" id="UP000228528">
    <property type="component" value="Unassembled WGS sequence"/>
</dbReference>
<name>A0A2M6P0N0_9BACT</name>
<evidence type="ECO:0000313" key="2">
    <source>
        <dbReference type="EMBL" id="PIR76950.1"/>
    </source>
</evidence>
<sequence>MEKKTRIIIGIAAIFVISSTMTLLVFYVVSLFWEININIEVDKVHKEGEDPPPEGRATFFFDDNKDDEIPFLGYELSFIDKYDGCRHTLRYWYIGDGDMPVAQESSIFCSLTSQKSDVGGAEKNKDEEVDCGDYEQLPLYEFDDSVEGGGGHPPKYYDF</sequence>
<accession>A0A2M6P0N0</accession>
<keyword evidence="1" id="KW-0472">Membrane</keyword>
<protein>
    <submittedName>
        <fullName evidence="2">Uncharacterized protein</fullName>
    </submittedName>
</protein>
<evidence type="ECO:0000256" key="1">
    <source>
        <dbReference type="SAM" id="Phobius"/>
    </source>
</evidence>